<dbReference type="EMBL" id="FOVF01000022">
    <property type="protein sequence ID" value="SFN44576.1"/>
    <property type="molecule type" value="Genomic_DNA"/>
</dbReference>
<gene>
    <name evidence="2" type="ORF">SAMN05216289_12212</name>
</gene>
<dbReference type="Proteomes" id="UP000198575">
    <property type="component" value="Unassembled WGS sequence"/>
</dbReference>
<evidence type="ECO:0008006" key="4">
    <source>
        <dbReference type="Google" id="ProtNLM"/>
    </source>
</evidence>
<accession>A0A1I4Z2S8</accession>
<dbReference type="AlphaFoldDB" id="A0A1I4Z2S8"/>
<keyword evidence="3" id="KW-1185">Reference proteome</keyword>
<proteinExistence type="predicted"/>
<keyword evidence="1" id="KW-0732">Signal</keyword>
<dbReference type="SUPFAM" id="SSF51126">
    <property type="entry name" value="Pectin lyase-like"/>
    <property type="match status" value="2"/>
</dbReference>
<name>A0A1I4Z2S8_9GAMM</name>
<protein>
    <recommendedName>
        <fullName evidence="4">CSLREA domain-containing protein</fullName>
    </recommendedName>
</protein>
<dbReference type="InterPro" id="IPR011050">
    <property type="entry name" value="Pectin_lyase_fold/virulence"/>
</dbReference>
<evidence type="ECO:0000256" key="1">
    <source>
        <dbReference type="SAM" id="SignalP"/>
    </source>
</evidence>
<dbReference type="STRING" id="578942.SAMN05216289_12212"/>
<sequence length="772" mass="80797">MSRSSIRSSLAAIMLASLACHPAARAATFTVGSDAGCTHQTLDAAIAALPASGQHEVRIAIPSLSAQAVHITSRDVTIRGGYSSCSASESIGFTTLSGQGGGQDSVITIRGSGNDVILERVNLIRGDEVNDGYGGGLDFKGTGLITLRDMGISQNFAGYGGGISFISDGGLADLRIESGTVIQLNTAQYSGGGIRLEGNVYMTMFGAGSTILGNEARGLNPNTNQPQYGYGGGIQVLAPAIADIGSPGIGNGTIVANTARYGGGIALNVGDSDGYVQVNVFSTDRAQPTRLYGNRATNTGGAVYADARADFATGNEARFCAFDTRFDGNIAQEGSVIYLDTDNFLTDYFGARAHLNNDNLCDSHPLRVRCGPNDQCNTIEGNRAEDANGQATSGAAITVQNDAFLTLGQLIIRNNNGGHVIHGFDDAYTFMNSLLVVGNSTTSDLVRIQDDGGSTDLSDSTLAGNSIGSGNVLSINGYLDISRSIIWQPGLTTLAHNSEPLLVENIIASESDSLGGLPGARVAFPRFVDPDHGDFQLRAASPAIDYVDPVNQNPWDVIGVPRNHRLGVVPREVGLVRDIGAYERTSLLPLVLNGDFDADSNLWPATTAGVSSWDSTQNASGPSGSGSIKVTQAGTPNQQRVYGLNQCIHLPGPGIYALNGWGRAGSGGVGNRDYLYLNWELRHDGGEGCSSGPADASGDHFLSNSSNWQHPVNPKLIAISDADWTSNSSLSITQVVTEFGITNPPTTIGWFDGITLELEVDDTIFKDGFEAL</sequence>
<evidence type="ECO:0000313" key="2">
    <source>
        <dbReference type="EMBL" id="SFN44576.1"/>
    </source>
</evidence>
<evidence type="ECO:0000313" key="3">
    <source>
        <dbReference type="Proteomes" id="UP000198575"/>
    </source>
</evidence>
<reference evidence="2 3" key="1">
    <citation type="submission" date="2016-10" db="EMBL/GenBank/DDBJ databases">
        <authorList>
            <person name="de Groot N.N."/>
        </authorList>
    </citation>
    <scope>NUCLEOTIDE SEQUENCE [LARGE SCALE GENOMIC DNA]</scope>
    <source>
        <strain evidence="2 3">CGMCC 1.7659</strain>
    </source>
</reference>
<feature type="chain" id="PRO_5011790910" description="CSLREA domain-containing protein" evidence="1">
    <location>
        <begin position="27"/>
        <end position="772"/>
    </location>
</feature>
<dbReference type="Gene3D" id="2.60.120.260">
    <property type="entry name" value="Galactose-binding domain-like"/>
    <property type="match status" value="1"/>
</dbReference>
<dbReference type="PROSITE" id="PS51257">
    <property type="entry name" value="PROKAR_LIPOPROTEIN"/>
    <property type="match status" value="1"/>
</dbReference>
<organism evidence="2 3">
    <name type="scientific">Dokdonella immobilis</name>
    <dbReference type="NCBI Taxonomy" id="578942"/>
    <lineage>
        <taxon>Bacteria</taxon>
        <taxon>Pseudomonadati</taxon>
        <taxon>Pseudomonadota</taxon>
        <taxon>Gammaproteobacteria</taxon>
        <taxon>Lysobacterales</taxon>
        <taxon>Rhodanobacteraceae</taxon>
        <taxon>Dokdonella</taxon>
    </lineage>
</organism>
<feature type="signal peptide" evidence="1">
    <location>
        <begin position="1"/>
        <end position="26"/>
    </location>
</feature>